<name>A0A6A7ANS5_9PLEO</name>
<dbReference type="EMBL" id="MU006366">
    <property type="protein sequence ID" value="KAF2844713.1"/>
    <property type="molecule type" value="Genomic_DNA"/>
</dbReference>
<dbReference type="OrthoDB" id="5343383at2759"/>
<evidence type="ECO:0000313" key="2">
    <source>
        <dbReference type="Proteomes" id="UP000799423"/>
    </source>
</evidence>
<gene>
    <name evidence="1" type="ORF">T440DRAFT_473181</name>
</gene>
<proteinExistence type="predicted"/>
<sequence>MYMDKPNITEPPQGSWPTIQAWINFNETDQVLDLLRLLPYLKSTVDEVYGDYCEFEDW</sequence>
<reference evidence="1" key="1">
    <citation type="submission" date="2020-01" db="EMBL/GenBank/DDBJ databases">
        <authorList>
            <consortium name="DOE Joint Genome Institute"/>
            <person name="Haridas S."/>
            <person name="Albert R."/>
            <person name="Binder M."/>
            <person name="Bloem J."/>
            <person name="Labutti K."/>
            <person name="Salamov A."/>
            <person name="Andreopoulos B."/>
            <person name="Baker S.E."/>
            <person name="Barry K."/>
            <person name="Bills G."/>
            <person name="Bluhm B.H."/>
            <person name="Cannon C."/>
            <person name="Castanera R."/>
            <person name="Culley D.E."/>
            <person name="Daum C."/>
            <person name="Ezra D."/>
            <person name="Gonzalez J.B."/>
            <person name="Henrissat B."/>
            <person name="Kuo A."/>
            <person name="Liang C."/>
            <person name="Lipzen A."/>
            <person name="Lutzoni F."/>
            <person name="Magnuson J."/>
            <person name="Mondo S."/>
            <person name="Nolan M."/>
            <person name="Ohm R."/>
            <person name="Pangilinan J."/>
            <person name="Park H.-J."/>
            <person name="Ramirez L."/>
            <person name="Alfaro M."/>
            <person name="Sun H."/>
            <person name="Tritt A."/>
            <person name="Yoshinaga Y."/>
            <person name="Zwiers L.-H."/>
            <person name="Turgeon B.G."/>
            <person name="Goodwin S.B."/>
            <person name="Spatafora J.W."/>
            <person name="Crous P.W."/>
            <person name="Grigoriev I.V."/>
        </authorList>
    </citation>
    <scope>NUCLEOTIDE SEQUENCE</scope>
    <source>
        <strain evidence="1">IPT5</strain>
    </source>
</reference>
<accession>A0A6A7ANS5</accession>
<dbReference type="Proteomes" id="UP000799423">
    <property type="component" value="Unassembled WGS sequence"/>
</dbReference>
<evidence type="ECO:0000313" key="1">
    <source>
        <dbReference type="EMBL" id="KAF2844713.1"/>
    </source>
</evidence>
<dbReference type="AlphaFoldDB" id="A0A6A7ANS5"/>
<organism evidence="1 2">
    <name type="scientific">Plenodomus tracheiphilus IPT5</name>
    <dbReference type="NCBI Taxonomy" id="1408161"/>
    <lineage>
        <taxon>Eukaryota</taxon>
        <taxon>Fungi</taxon>
        <taxon>Dikarya</taxon>
        <taxon>Ascomycota</taxon>
        <taxon>Pezizomycotina</taxon>
        <taxon>Dothideomycetes</taxon>
        <taxon>Pleosporomycetidae</taxon>
        <taxon>Pleosporales</taxon>
        <taxon>Pleosporineae</taxon>
        <taxon>Leptosphaeriaceae</taxon>
        <taxon>Plenodomus</taxon>
    </lineage>
</organism>
<keyword evidence="2" id="KW-1185">Reference proteome</keyword>
<protein>
    <submittedName>
        <fullName evidence="1">Uncharacterized protein</fullName>
    </submittedName>
</protein>